<proteinExistence type="inferred from homology"/>
<evidence type="ECO:0000313" key="11">
    <source>
        <dbReference type="Proteomes" id="UP000532194"/>
    </source>
</evidence>
<keyword evidence="7" id="KW-0456">Lyase</keyword>
<feature type="signal peptide" evidence="9">
    <location>
        <begin position="1"/>
        <end position="30"/>
    </location>
</feature>
<dbReference type="PANTHER" id="PTHR40088">
    <property type="entry name" value="PECTATE LYASE (EUROFUNG)"/>
    <property type="match status" value="1"/>
</dbReference>
<keyword evidence="6" id="KW-0106">Calcium</keyword>
<keyword evidence="3" id="KW-0964">Secreted</keyword>
<comment type="caution">
    <text evidence="10">The sequence shown here is derived from an EMBL/GenBank/DDBJ whole genome shotgun (WGS) entry which is preliminary data.</text>
</comment>
<evidence type="ECO:0000256" key="8">
    <source>
        <dbReference type="ARBA" id="ARBA00038263"/>
    </source>
</evidence>
<evidence type="ECO:0008006" key="12">
    <source>
        <dbReference type="Google" id="ProtNLM"/>
    </source>
</evidence>
<evidence type="ECO:0000313" key="10">
    <source>
        <dbReference type="EMBL" id="NMM94062.1"/>
    </source>
</evidence>
<dbReference type="SUPFAM" id="SSF51126">
    <property type="entry name" value="Pectin lyase-like"/>
    <property type="match status" value="1"/>
</dbReference>
<evidence type="ECO:0000256" key="2">
    <source>
        <dbReference type="ARBA" id="ARBA00004613"/>
    </source>
</evidence>
<evidence type="ECO:0000256" key="5">
    <source>
        <dbReference type="ARBA" id="ARBA00022729"/>
    </source>
</evidence>
<sequence>MNPIRDSRGFAIVAAVGITVSMMMPTAAFAHPSSPSPTIKATGTTYYVSESGNDANSGTDQDHPWKTLDKVNEIASDLQPGDSVQLEYGSTFNNQSLHIKDTAGTPEAPITVTAYGDESKGKPVIAANGVKSSQWYQDYKAKIGGSPHKGSGTVSSAILLKDVSYITVSNLEITNDDVNVHDPIATWKWTDTADSDGTKLDRSFERMDRTGVAGIAENGGTMSHVTLDNLYIHDVDGNLYNKHMANGGIYFMAHLPKERTSAADDAYLQKNISRFDSITIRNSTVRDVDRWGIAVGYTAYLNYIDNSDWNNRFNYGNGEISDEVIAKYGATNVLI</sequence>
<evidence type="ECO:0000256" key="9">
    <source>
        <dbReference type="SAM" id="SignalP"/>
    </source>
</evidence>
<evidence type="ECO:0000256" key="7">
    <source>
        <dbReference type="ARBA" id="ARBA00023239"/>
    </source>
</evidence>
<dbReference type="GO" id="GO:0046872">
    <property type="term" value="F:metal ion binding"/>
    <property type="evidence" value="ECO:0007669"/>
    <property type="project" value="UniProtKB-KW"/>
</dbReference>
<accession>A0A7Y0EPJ4</accession>
<comment type="subcellular location">
    <subcellularLocation>
        <location evidence="2">Secreted</location>
    </subcellularLocation>
</comment>
<gene>
    <name evidence="10" type="ORF">G1C95_1249</name>
</gene>
<dbReference type="InterPro" id="IPR011050">
    <property type="entry name" value="Pectin_lyase_fold/virulence"/>
</dbReference>
<reference evidence="10 11" key="1">
    <citation type="submission" date="2020-02" db="EMBL/GenBank/DDBJ databases">
        <title>Characterization of phylogenetic diversity of novel bifidobacterial species isolated in Czech ZOOs.</title>
        <authorList>
            <person name="Lugli G.A."/>
            <person name="Vera N.B."/>
            <person name="Ventura M."/>
        </authorList>
    </citation>
    <scope>NUCLEOTIDE SEQUENCE [LARGE SCALE GENOMIC DNA]</scope>
    <source>
        <strain evidence="10 11">DSM 109957</strain>
    </source>
</reference>
<organism evidence="10 11">
    <name type="scientific">Bifidobacterium oedipodis</name>
    <dbReference type="NCBI Taxonomy" id="2675322"/>
    <lineage>
        <taxon>Bacteria</taxon>
        <taxon>Bacillati</taxon>
        <taxon>Actinomycetota</taxon>
        <taxon>Actinomycetes</taxon>
        <taxon>Bifidobacteriales</taxon>
        <taxon>Bifidobacteriaceae</taxon>
        <taxon>Bifidobacterium</taxon>
    </lineage>
</organism>
<dbReference type="Gene3D" id="2.160.20.10">
    <property type="entry name" value="Single-stranded right-handed beta-helix, Pectin lyase-like"/>
    <property type="match status" value="1"/>
</dbReference>
<name>A0A7Y0EPJ4_9BIFI</name>
<keyword evidence="4" id="KW-0479">Metal-binding</keyword>
<dbReference type="RefSeq" id="WP_240947454.1">
    <property type="nucleotide sequence ID" value="NZ_JAAIII010000003.1"/>
</dbReference>
<dbReference type="AlphaFoldDB" id="A0A7Y0EPJ4"/>
<dbReference type="GO" id="GO:0005576">
    <property type="term" value="C:extracellular region"/>
    <property type="evidence" value="ECO:0007669"/>
    <property type="project" value="UniProtKB-SubCell"/>
</dbReference>
<evidence type="ECO:0000256" key="6">
    <source>
        <dbReference type="ARBA" id="ARBA00022837"/>
    </source>
</evidence>
<evidence type="ECO:0000256" key="3">
    <source>
        <dbReference type="ARBA" id="ARBA00022525"/>
    </source>
</evidence>
<feature type="chain" id="PRO_5031139958" description="Right handed beta helix domain-containing protein" evidence="9">
    <location>
        <begin position="31"/>
        <end position="335"/>
    </location>
</feature>
<dbReference type="InterPro" id="IPR052052">
    <property type="entry name" value="Polysaccharide_Lyase_9"/>
</dbReference>
<keyword evidence="11" id="KW-1185">Reference proteome</keyword>
<evidence type="ECO:0000256" key="4">
    <source>
        <dbReference type="ARBA" id="ARBA00022723"/>
    </source>
</evidence>
<comment type="similarity">
    <text evidence="8">Belongs to the polysaccharide lyase 9 family.</text>
</comment>
<dbReference type="PANTHER" id="PTHR40088:SF1">
    <property type="entry name" value="PECTATE LYASE PEL9"/>
    <property type="match status" value="1"/>
</dbReference>
<dbReference type="GO" id="GO:0016837">
    <property type="term" value="F:carbon-oxygen lyase activity, acting on polysaccharides"/>
    <property type="evidence" value="ECO:0007669"/>
    <property type="project" value="TreeGrafter"/>
</dbReference>
<dbReference type="EMBL" id="JAAIII010000003">
    <property type="protein sequence ID" value="NMM94062.1"/>
    <property type="molecule type" value="Genomic_DNA"/>
</dbReference>
<comment type="cofactor">
    <cofactor evidence="1">
        <name>Ca(2+)</name>
        <dbReference type="ChEBI" id="CHEBI:29108"/>
    </cofactor>
</comment>
<keyword evidence="5 9" id="KW-0732">Signal</keyword>
<protein>
    <recommendedName>
        <fullName evidence="12">Right handed beta helix domain-containing protein</fullName>
    </recommendedName>
</protein>
<evidence type="ECO:0000256" key="1">
    <source>
        <dbReference type="ARBA" id="ARBA00001913"/>
    </source>
</evidence>
<dbReference type="InterPro" id="IPR012334">
    <property type="entry name" value="Pectin_lyas_fold"/>
</dbReference>
<dbReference type="Proteomes" id="UP000532194">
    <property type="component" value="Unassembled WGS sequence"/>
</dbReference>